<protein>
    <recommendedName>
        <fullName evidence="5 9">Riboflavin synthase</fullName>
        <ecNumber evidence="4 9">2.5.1.9</ecNumber>
    </recommendedName>
</protein>
<dbReference type="EC" id="2.5.1.9" evidence="4 9"/>
<evidence type="ECO:0000256" key="1">
    <source>
        <dbReference type="ARBA" id="ARBA00000968"/>
    </source>
</evidence>
<dbReference type="Pfam" id="PF00677">
    <property type="entry name" value="Lum_binding"/>
    <property type="match status" value="2"/>
</dbReference>
<organism evidence="12 13">
    <name type="scientific">Campylobacter hominis (strain ATCC BAA-381 / DSM 21671 / CCUG 45161 / LMG 19568 / NCTC 13146 / CH001A)</name>
    <dbReference type="NCBI Taxonomy" id="360107"/>
    <lineage>
        <taxon>Bacteria</taxon>
        <taxon>Pseudomonadati</taxon>
        <taxon>Campylobacterota</taxon>
        <taxon>Epsilonproteobacteria</taxon>
        <taxon>Campylobacterales</taxon>
        <taxon>Campylobacteraceae</taxon>
        <taxon>Campylobacter</taxon>
    </lineage>
</organism>
<dbReference type="EMBL" id="CP000776">
    <property type="protein sequence ID" value="ABS50987.1"/>
    <property type="molecule type" value="Genomic_DNA"/>
</dbReference>
<keyword evidence="7 12" id="KW-0808">Transferase</keyword>
<dbReference type="RefSeq" id="WP_012108579.1">
    <property type="nucleotide sequence ID" value="NC_009714.1"/>
</dbReference>
<proteinExistence type="predicted"/>
<dbReference type="KEGG" id="cha:CHAB381_0712"/>
<dbReference type="InterPro" id="IPR017938">
    <property type="entry name" value="Riboflavin_synthase-like_b-brl"/>
</dbReference>
<feature type="domain" description="Lumazine-binding" evidence="11">
    <location>
        <begin position="88"/>
        <end position="186"/>
    </location>
</feature>
<feature type="domain" description="Lumazine-binding" evidence="11">
    <location>
        <begin position="1"/>
        <end position="87"/>
    </location>
</feature>
<dbReference type="CDD" id="cd00402">
    <property type="entry name" value="Riboflavin_synthase_like"/>
    <property type="match status" value="1"/>
</dbReference>
<evidence type="ECO:0000256" key="10">
    <source>
        <dbReference type="PROSITE-ProRule" id="PRU00524"/>
    </source>
</evidence>
<dbReference type="SUPFAM" id="SSF63380">
    <property type="entry name" value="Riboflavin synthase domain-like"/>
    <property type="match status" value="2"/>
</dbReference>
<evidence type="ECO:0000256" key="7">
    <source>
        <dbReference type="ARBA" id="ARBA00022679"/>
    </source>
</evidence>
<comment type="catalytic activity">
    <reaction evidence="1">
        <text>2 6,7-dimethyl-8-(1-D-ribityl)lumazine + H(+) = 5-amino-6-(D-ribitylamino)uracil + riboflavin</text>
        <dbReference type="Rhea" id="RHEA:20772"/>
        <dbReference type="ChEBI" id="CHEBI:15378"/>
        <dbReference type="ChEBI" id="CHEBI:15934"/>
        <dbReference type="ChEBI" id="CHEBI:57986"/>
        <dbReference type="ChEBI" id="CHEBI:58201"/>
        <dbReference type="EC" id="2.5.1.9"/>
    </reaction>
</comment>
<dbReference type="InterPro" id="IPR001783">
    <property type="entry name" value="Lumazine-bd"/>
</dbReference>
<comment type="function">
    <text evidence="2">Catalyzes the dismutation of two molecules of 6,7-dimethyl-8-ribityllumazine, resulting in the formation of riboflavin and 5-amino-6-(D-ribitylamino)uracil.</text>
</comment>
<evidence type="ECO:0000256" key="6">
    <source>
        <dbReference type="ARBA" id="ARBA00022619"/>
    </source>
</evidence>
<evidence type="ECO:0000256" key="4">
    <source>
        <dbReference type="ARBA" id="ARBA00012827"/>
    </source>
</evidence>
<dbReference type="GO" id="GO:0009231">
    <property type="term" value="P:riboflavin biosynthetic process"/>
    <property type="evidence" value="ECO:0007669"/>
    <property type="project" value="UniProtKB-KW"/>
</dbReference>
<accession>A7I1A1</accession>
<evidence type="ECO:0000256" key="2">
    <source>
        <dbReference type="ARBA" id="ARBA00002803"/>
    </source>
</evidence>
<evidence type="ECO:0000313" key="13">
    <source>
        <dbReference type="Proteomes" id="UP000002407"/>
    </source>
</evidence>
<comment type="pathway">
    <text evidence="3">Cofactor biosynthesis; riboflavin biosynthesis; riboflavin from 2-hydroxy-3-oxobutyl phosphate and 5-amino-6-(D-ribitylamino)uracil: step 2/2.</text>
</comment>
<dbReference type="Proteomes" id="UP000002407">
    <property type="component" value="Chromosome"/>
</dbReference>
<dbReference type="STRING" id="360107.CHAB381_0712"/>
<evidence type="ECO:0000313" key="12">
    <source>
        <dbReference type="EMBL" id="ABS50987.1"/>
    </source>
</evidence>
<evidence type="ECO:0000256" key="9">
    <source>
        <dbReference type="NCBIfam" id="TIGR00187"/>
    </source>
</evidence>
<feature type="repeat" description="Lumazine-binding" evidence="10">
    <location>
        <begin position="1"/>
        <end position="87"/>
    </location>
</feature>
<evidence type="ECO:0000256" key="3">
    <source>
        <dbReference type="ARBA" id="ARBA00004887"/>
    </source>
</evidence>
<reference evidence="13" key="1">
    <citation type="submission" date="2007-07" db="EMBL/GenBank/DDBJ databases">
        <title>Complete genome sequence of Campylobacter hominis ATCC BAA-381, a commensal isolated from the human gastrointestinal tract.</title>
        <authorList>
            <person name="Fouts D.E."/>
            <person name="Mongodin E.F."/>
            <person name="Puiu D."/>
            <person name="Sebastian Y."/>
            <person name="Miller W.G."/>
            <person name="Mandrell R.E."/>
            <person name="Nelson K.E."/>
        </authorList>
    </citation>
    <scope>NUCLEOTIDE SEQUENCE [LARGE SCALE GENOMIC DNA]</scope>
    <source>
        <strain evidence="13">ATCC BAA-381 / LMG 19568 / NCTC 13146 / CH001A</strain>
    </source>
</reference>
<dbReference type="Gene3D" id="2.40.30.20">
    <property type="match status" value="2"/>
</dbReference>
<dbReference type="GO" id="GO:0004746">
    <property type="term" value="F:riboflavin synthase activity"/>
    <property type="evidence" value="ECO:0007669"/>
    <property type="project" value="UniProtKB-UniRule"/>
</dbReference>
<keyword evidence="6" id="KW-0686">Riboflavin biosynthesis</keyword>
<dbReference type="NCBIfam" id="NF006767">
    <property type="entry name" value="PRK09289.1"/>
    <property type="match status" value="1"/>
</dbReference>
<feature type="repeat" description="Lumazine-binding" evidence="10">
    <location>
        <begin position="88"/>
        <end position="186"/>
    </location>
</feature>
<dbReference type="NCBIfam" id="TIGR00187">
    <property type="entry name" value="ribE"/>
    <property type="match status" value="1"/>
</dbReference>
<name>A7I1A1_CAMHC</name>
<evidence type="ECO:0000256" key="5">
    <source>
        <dbReference type="ARBA" id="ARBA00013950"/>
    </source>
</evidence>
<dbReference type="OrthoDB" id="9788537at2"/>
<dbReference type="InterPro" id="IPR023366">
    <property type="entry name" value="ATP_synth_asu-like_sf"/>
</dbReference>
<dbReference type="InterPro" id="IPR026017">
    <property type="entry name" value="Lumazine-bd_dom"/>
</dbReference>
<keyword evidence="13" id="KW-1185">Reference proteome</keyword>
<dbReference type="HOGENOM" id="CLU_034388_2_0_7"/>
<keyword evidence="8" id="KW-0677">Repeat</keyword>
<evidence type="ECO:0000256" key="8">
    <source>
        <dbReference type="ARBA" id="ARBA00022737"/>
    </source>
</evidence>
<evidence type="ECO:0000259" key="11">
    <source>
        <dbReference type="PROSITE" id="PS51177"/>
    </source>
</evidence>
<dbReference type="PANTHER" id="PTHR21098">
    <property type="entry name" value="RIBOFLAVIN SYNTHASE ALPHA CHAIN"/>
    <property type="match status" value="1"/>
</dbReference>
<dbReference type="eggNOG" id="COG0307">
    <property type="taxonomic scope" value="Bacteria"/>
</dbReference>
<dbReference type="AlphaFoldDB" id="A7I1A1"/>
<gene>
    <name evidence="12" type="primary">ribE</name>
    <name evidence="12" type="ordered locus">CHAB381_0712</name>
</gene>
<dbReference type="PIRSF" id="PIRSF000498">
    <property type="entry name" value="Riboflavin_syn_A"/>
    <property type="match status" value="1"/>
</dbReference>
<sequence length="204" mass="23026">MFNGLIREIAEVISFSGNFLNLKAKYRPDLGDSISVNGACLSVVKLFNDGFCVELSAETRKILALENFKNRVHIEPAMCLGDRIDGHLLQGHIDFIGSITKINKNENGTDFFVRLTPEAMKFVANKGSIGIDGISLTINEIMDQINEIRLTIIPITMKNTLFGEFYIGRKVNVETDLLMRYVARALNFKKGLTWEQVERFSNLF</sequence>
<dbReference type="PANTHER" id="PTHR21098:SF12">
    <property type="entry name" value="RIBOFLAVIN SYNTHASE"/>
    <property type="match status" value="1"/>
</dbReference>
<dbReference type="PROSITE" id="PS51177">
    <property type="entry name" value="LUMAZINE_BIND"/>
    <property type="match status" value="2"/>
</dbReference>